<organism evidence="9 10">
    <name type="scientific">Blepharisma stoltei</name>
    <dbReference type="NCBI Taxonomy" id="1481888"/>
    <lineage>
        <taxon>Eukaryota</taxon>
        <taxon>Sar</taxon>
        <taxon>Alveolata</taxon>
        <taxon>Ciliophora</taxon>
        <taxon>Postciliodesmatophora</taxon>
        <taxon>Heterotrichea</taxon>
        <taxon>Heterotrichida</taxon>
        <taxon>Blepharismidae</taxon>
        <taxon>Blepharisma</taxon>
    </lineage>
</organism>
<keyword evidence="5 6" id="KW-0539">Nucleus</keyword>
<evidence type="ECO:0000259" key="7">
    <source>
        <dbReference type="Pfam" id="PF05916"/>
    </source>
</evidence>
<comment type="similarity">
    <text evidence="2 6">Belongs to the GINS4/SLD5 family.</text>
</comment>
<evidence type="ECO:0000313" key="9">
    <source>
        <dbReference type="EMBL" id="CAG9332635.1"/>
    </source>
</evidence>
<feature type="domain" description="DNA replication complex GINS protein SLD5 C-terminal" evidence="8">
    <location>
        <begin position="146"/>
        <end position="193"/>
    </location>
</feature>
<name>A0AAU9K6E9_9CILI</name>
<dbReference type="InterPro" id="IPR008591">
    <property type="entry name" value="GINS_Sld5"/>
</dbReference>
<evidence type="ECO:0000256" key="4">
    <source>
        <dbReference type="ARBA" id="ARBA00022705"/>
    </source>
</evidence>
<evidence type="ECO:0000313" key="10">
    <source>
        <dbReference type="Proteomes" id="UP001162131"/>
    </source>
</evidence>
<dbReference type="GO" id="GO:0000727">
    <property type="term" value="P:double-strand break repair via break-induced replication"/>
    <property type="evidence" value="ECO:0007669"/>
    <property type="project" value="TreeGrafter"/>
</dbReference>
<dbReference type="AlphaFoldDB" id="A0AAU9K6E9"/>
<dbReference type="Pfam" id="PF05916">
    <property type="entry name" value="Sld5"/>
    <property type="match status" value="1"/>
</dbReference>
<evidence type="ECO:0000256" key="2">
    <source>
        <dbReference type="ARBA" id="ARBA00008187"/>
    </source>
</evidence>
<accession>A0AAU9K6E9</accession>
<dbReference type="Pfam" id="PF16922">
    <property type="entry name" value="SLD5_C"/>
    <property type="match status" value="1"/>
</dbReference>
<protein>
    <recommendedName>
        <fullName evidence="3 6">DNA replication complex GINS protein SLD5</fullName>
    </recommendedName>
</protein>
<dbReference type="Proteomes" id="UP001162131">
    <property type="component" value="Unassembled WGS sequence"/>
</dbReference>
<evidence type="ECO:0000259" key="8">
    <source>
        <dbReference type="Pfam" id="PF16922"/>
    </source>
</evidence>
<reference evidence="9" key="1">
    <citation type="submission" date="2021-09" db="EMBL/GenBank/DDBJ databases">
        <authorList>
            <consortium name="AG Swart"/>
            <person name="Singh M."/>
            <person name="Singh A."/>
            <person name="Seah K."/>
            <person name="Emmerich C."/>
        </authorList>
    </citation>
    <scope>NUCLEOTIDE SEQUENCE</scope>
    <source>
        <strain evidence="9">ATCC30299</strain>
    </source>
</reference>
<dbReference type="SUPFAM" id="SSF158573">
    <property type="entry name" value="GINS helical bundle-like"/>
    <property type="match status" value="1"/>
</dbReference>
<evidence type="ECO:0000256" key="1">
    <source>
        <dbReference type="ARBA" id="ARBA00004123"/>
    </source>
</evidence>
<dbReference type="InterPro" id="IPR021151">
    <property type="entry name" value="GINS_A"/>
</dbReference>
<gene>
    <name evidence="9" type="ORF">BSTOLATCC_MIC56928</name>
</gene>
<evidence type="ECO:0000256" key="6">
    <source>
        <dbReference type="PIRNR" id="PIRNR007764"/>
    </source>
</evidence>
<feature type="domain" description="GINS subunit" evidence="7">
    <location>
        <begin position="56"/>
        <end position="120"/>
    </location>
</feature>
<comment type="subcellular location">
    <subcellularLocation>
        <location evidence="1 6">Nucleus</location>
    </subcellularLocation>
</comment>
<dbReference type="GO" id="GO:0006261">
    <property type="term" value="P:DNA-templated DNA replication"/>
    <property type="evidence" value="ECO:0007669"/>
    <property type="project" value="InterPro"/>
</dbReference>
<comment type="function">
    <text evidence="6">The GINS complex plays an essential role in the initiation of DNA replication.</text>
</comment>
<dbReference type="GO" id="GO:0000811">
    <property type="term" value="C:GINS complex"/>
    <property type="evidence" value="ECO:0007669"/>
    <property type="project" value="UniProtKB-UniRule"/>
</dbReference>
<proteinExistence type="inferred from homology"/>
<dbReference type="InterPro" id="IPR031633">
    <property type="entry name" value="SLD5_C"/>
</dbReference>
<dbReference type="EMBL" id="CAJZBQ010000055">
    <property type="protein sequence ID" value="CAG9332635.1"/>
    <property type="molecule type" value="Genomic_DNA"/>
</dbReference>
<dbReference type="CDD" id="cd11711">
    <property type="entry name" value="GINS_A_Sld5"/>
    <property type="match status" value="1"/>
</dbReference>
<keyword evidence="10" id="KW-1185">Reference proteome</keyword>
<dbReference type="PANTHER" id="PTHR21206">
    <property type="entry name" value="SLD5 PROTEIN"/>
    <property type="match status" value="1"/>
</dbReference>
<dbReference type="InterPro" id="IPR036224">
    <property type="entry name" value="GINS_bundle-like_dom_sf"/>
</dbReference>
<sequence length="199" mass="23239">MGLAEEVLELEAAVRREKACPEILMYESDLIESLIGQVESREKALRIDPITPEEQFRGLLYQMDLDRVKYLLSSYLRSRLVKIQAYALWVVRQDDVNFLSPQEIDFLTKYYSIKTNHFKKTFLLGLPNDLRSLESRKGQRVIEVSPQLDKHVFIKVIDDVGRVQTENSADIYLEKGDIFFIPYNLVKPLITEERKIDLV</sequence>
<evidence type="ECO:0000256" key="5">
    <source>
        <dbReference type="ARBA" id="ARBA00023242"/>
    </source>
</evidence>
<dbReference type="SUPFAM" id="SSF160059">
    <property type="entry name" value="PriA/YqbF domain"/>
    <property type="match status" value="1"/>
</dbReference>
<keyword evidence="4 6" id="KW-0235">DNA replication</keyword>
<dbReference type="InterPro" id="IPR038749">
    <property type="entry name" value="Sld5_GINS_A"/>
</dbReference>
<dbReference type="CDD" id="cd21692">
    <property type="entry name" value="GINS_B_Sld5"/>
    <property type="match status" value="1"/>
</dbReference>
<evidence type="ECO:0000256" key="3">
    <source>
        <dbReference type="ARBA" id="ARBA00014804"/>
    </source>
</evidence>
<comment type="caution">
    <text evidence="9">The sequence shown here is derived from an EMBL/GenBank/DDBJ whole genome shotgun (WGS) entry which is preliminary data.</text>
</comment>
<dbReference type="Gene3D" id="1.20.58.1030">
    <property type="match status" value="1"/>
</dbReference>
<dbReference type="PANTHER" id="PTHR21206:SF0">
    <property type="entry name" value="DNA REPLICATION COMPLEX GINS PROTEIN SLD5"/>
    <property type="match status" value="1"/>
</dbReference>
<dbReference type="PIRSF" id="PIRSF007764">
    <property type="entry name" value="Sld5"/>
    <property type="match status" value="1"/>
</dbReference>